<dbReference type="EMBL" id="JASPKY010001000">
    <property type="protein sequence ID" value="KAK9679617.1"/>
    <property type="molecule type" value="Genomic_DNA"/>
</dbReference>
<reference evidence="1 2" key="1">
    <citation type="journal article" date="2024" name="BMC Genomics">
        <title>De novo assembly and annotation of Popillia japonica's genome with initial clues to its potential as an invasive pest.</title>
        <authorList>
            <person name="Cucini C."/>
            <person name="Boschi S."/>
            <person name="Funari R."/>
            <person name="Cardaioli E."/>
            <person name="Iannotti N."/>
            <person name="Marturano G."/>
            <person name="Paoli F."/>
            <person name="Bruttini M."/>
            <person name="Carapelli A."/>
            <person name="Frati F."/>
            <person name="Nardi F."/>
        </authorList>
    </citation>
    <scope>NUCLEOTIDE SEQUENCE [LARGE SCALE GENOMIC DNA]</scope>
    <source>
        <strain evidence="1">DMR45628</strain>
    </source>
</reference>
<organism evidence="1 2">
    <name type="scientific">Popillia japonica</name>
    <name type="common">Japanese beetle</name>
    <dbReference type="NCBI Taxonomy" id="7064"/>
    <lineage>
        <taxon>Eukaryota</taxon>
        <taxon>Metazoa</taxon>
        <taxon>Ecdysozoa</taxon>
        <taxon>Arthropoda</taxon>
        <taxon>Hexapoda</taxon>
        <taxon>Insecta</taxon>
        <taxon>Pterygota</taxon>
        <taxon>Neoptera</taxon>
        <taxon>Endopterygota</taxon>
        <taxon>Coleoptera</taxon>
        <taxon>Polyphaga</taxon>
        <taxon>Scarabaeiformia</taxon>
        <taxon>Scarabaeidae</taxon>
        <taxon>Rutelinae</taxon>
        <taxon>Popillia</taxon>
    </lineage>
</organism>
<comment type="caution">
    <text evidence="1">The sequence shown here is derived from an EMBL/GenBank/DDBJ whole genome shotgun (WGS) entry which is preliminary data.</text>
</comment>
<protein>
    <submittedName>
        <fullName evidence="1">Uncharacterized protein</fullName>
    </submittedName>
</protein>
<dbReference type="Proteomes" id="UP001458880">
    <property type="component" value="Unassembled WGS sequence"/>
</dbReference>
<keyword evidence="2" id="KW-1185">Reference proteome</keyword>
<dbReference type="AlphaFoldDB" id="A0AAW1HTJ2"/>
<gene>
    <name evidence="1" type="ORF">QE152_g39850</name>
</gene>
<proteinExistence type="predicted"/>
<accession>A0AAW1HTJ2</accession>
<sequence>MYPNFRGASKKNCGHFCEKHRTTSGVPQETTLGPLFFVPPVPDPPVLQYMVPSAKVLIQSGFLWFAKKPPVPDPPVLQYMVPSAKVLIQSGFLWFAKKYQVYCLEGLPKTHFWALT</sequence>
<evidence type="ECO:0000313" key="2">
    <source>
        <dbReference type="Proteomes" id="UP001458880"/>
    </source>
</evidence>
<evidence type="ECO:0000313" key="1">
    <source>
        <dbReference type="EMBL" id="KAK9679617.1"/>
    </source>
</evidence>
<name>A0AAW1HTJ2_POPJA</name>